<name>A0A382LL17_9ZZZZ</name>
<accession>A0A382LL17</accession>
<gene>
    <name evidence="1" type="ORF">METZ01_LOCUS290120</name>
</gene>
<dbReference type="AlphaFoldDB" id="A0A382LL17"/>
<reference evidence="1" key="1">
    <citation type="submission" date="2018-05" db="EMBL/GenBank/DDBJ databases">
        <authorList>
            <person name="Lanie J.A."/>
            <person name="Ng W.-L."/>
            <person name="Kazmierczak K.M."/>
            <person name="Andrzejewski T.M."/>
            <person name="Davidsen T.M."/>
            <person name="Wayne K.J."/>
            <person name="Tettelin H."/>
            <person name="Glass J.I."/>
            <person name="Rusch D."/>
            <person name="Podicherti R."/>
            <person name="Tsui H.-C.T."/>
            <person name="Winkler M.E."/>
        </authorList>
    </citation>
    <scope>NUCLEOTIDE SEQUENCE</scope>
</reference>
<protein>
    <submittedName>
        <fullName evidence="1">Uncharacterized protein</fullName>
    </submittedName>
</protein>
<sequence>TVYVSPGSPVTNPGPEGPLITCPQSFIPLRLQEQLVA</sequence>
<proteinExistence type="predicted"/>
<feature type="non-terminal residue" evidence="1">
    <location>
        <position position="1"/>
    </location>
</feature>
<evidence type="ECO:0000313" key="1">
    <source>
        <dbReference type="EMBL" id="SVC37266.1"/>
    </source>
</evidence>
<organism evidence="1">
    <name type="scientific">marine metagenome</name>
    <dbReference type="NCBI Taxonomy" id="408172"/>
    <lineage>
        <taxon>unclassified sequences</taxon>
        <taxon>metagenomes</taxon>
        <taxon>ecological metagenomes</taxon>
    </lineage>
</organism>
<dbReference type="EMBL" id="UINC01087689">
    <property type="protein sequence ID" value="SVC37266.1"/>
    <property type="molecule type" value="Genomic_DNA"/>
</dbReference>